<evidence type="ECO:0000256" key="1">
    <source>
        <dbReference type="SAM" id="MobiDB-lite"/>
    </source>
</evidence>
<feature type="transmembrane region" description="Helical" evidence="2">
    <location>
        <begin position="57"/>
        <end position="79"/>
    </location>
</feature>
<evidence type="ECO:0000256" key="2">
    <source>
        <dbReference type="SAM" id="Phobius"/>
    </source>
</evidence>
<evidence type="ECO:0000313" key="3">
    <source>
        <dbReference type="EMBL" id="GLJ75373.1"/>
    </source>
</evidence>
<reference evidence="3" key="2">
    <citation type="submission" date="2023-01" db="EMBL/GenBank/DDBJ databases">
        <authorList>
            <person name="Sun Q."/>
            <person name="Evtushenko L."/>
        </authorList>
    </citation>
    <scope>NUCLEOTIDE SEQUENCE</scope>
    <source>
        <strain evidence="3">VKM Ac-1401</strain>
    </source>
</reference>
<feature type="transmembrane region" description="Helical" evidence="2">
    <location>
        <begin position="128"/>
        <end position="147"/>
    </location>
</feature>
<evidence type="ECO:0008006" key="5">
    <source>
        <dbReference type="Google" id="ProtNLM"/>
    </source>
</evidence>
<sequence length="174" mass="17745">MSRGMGIRVGYAMATALTWVPAVVLVAAKLSWGGVPATVPVHWIGGGRADEFQSSITAFWLSLVPALVCAVIAVVVLVASHDARRIYGALGFGVLALVAAAASVQWLVDVLTALVAADGGDSRIGAPFLLQLASLAFGLLVFGVAMIGKRDRTPTRDASMTGETAAPTGVQSGA</sequence>
<keyword evidence="2" id="KW-0472">Membrane</keyword>
<comment type="caution">
    <text evidence="3">The sequence shown here is derived from an EMBL/GenBank/DDBJ whole genome shotgun (WGS) entry which is preliminary data.</text>
</comment>
<feature type="region of interest" description="Disordered" evidence="1">
    <location>
        <begin position="153"/>
        <end position="174"/>
    </location>
</feature>
<evidence type="ECO:0000313" key="4">
    <source>
        <dbReference type="Proteomes" id="UP001142372"/>
    </source>
</evidence>
<proteinExistence type="predicted"/>
<gene>
    <name evidence="3" type="ORF">GCM10017584_09470</name>
</gene>
<keyword evidence="2" id="KW-1133">Transmembrane helix</keyword>
<feature type="transmembrane region" description="Helical" evidence="2">
    <location>
        <begin position="86"/>
        <end position="108"/>
    </location>
</feature>
<dbReference type="AlphaFoldDB" id="A0A9W6LYN5"/>
<keyword evidence="4" id="KW-1185">Reference proteome</keyword>
<name>A0A9W6LYN5_9MICO</name>
<dbReference type="Proteomes" id="UP001142372">
    <property type="component" value="Unassembled WGS sequence"/>
</dbReference>
<accession>A0A9W6LYN5</accession>
<keyword evidence="2" id="KW-0812">Transmembrane</keyword>
<organism evidence="3 4">
    <name type="scientific">Leifsonia poae</name>
    <dbReference type="NCBI Taxonomy" id="110933"/>
    <lineage>
        <taxon>Bacteria</taxon>
        <taxon>Bacillati</taxon>
        <taxon>Actinomycetota</taxon>
        <taxon>Actinomycetes</taxon>
        <taxon>Micrococcales</taxon>
        <taxon>Microbacteriaceae</taxon>
        <taxon>Leifsonia</taxon>
    </lineage>
</organism>
<protein>
    <recommendedName>
        <fullName evidence="5">DUF1648 domain-containing protein</fullName>
    </recommendedName>
</protein>
<dbReference type="EMBL" id="BSEN01000003">
    <property type="protein sequence ID" value="GLJ75373.1"/>
    <property type="molecule type" value="Genomic_DNA"/>
</dbReference>
<reference evidence="3" key="1">
    <citation type="journal article" date="2014" name="Int. J. Syst. Evol. Microbiol.">
        <title>Complete genome sequence of Corynebacterium casei LMG S-19264T (=DSM 44701T), isolated from a smear-ripened cheese.</title>
        <authorList>
            <consortium name="US DOE Joint Genome Institute (JGI-PGF)"/>
            <person name="Walter F."/>
            <person name="Albersmeier A."/>
            <person name="Kalinowski J."/>
            <person name="Ruckert C."/>
        </authorList>
    </citation>
    <scope>NUCLEOTIDE SEQUENCE</scope>
    <source>
        <strain evidence="3">VKM Ac-1401</strain>
    </source>
</reference>